<dbReference type="EMBL" id="CP016033">
    <property type="protein sequence ID" value="ANK14144.1"/>
    <property type="molecule type" value="Genomic_DNA"/>
</dbReference>
<feature type="chain" id="PRO_5008251901" evidence="1">
    <location>
        <begin position="18"/>
        <end position="121"/>
    </location>
</feature>
<name>A0A192D8Q2_9SPHN</name>
<organism evidence="2 3">
    <name type="scientific">Erythrobacter neustonensis</name>
    <dbReference type="NCBI Taxonomy" id="1112"/>
    <lineage>
        <taxon>Bacteria</taxon>
        <taxon>Pseudomonadati</taxon>
        <taxon>Pseudomonadota</taxon>
        <taxon>Alphaproteobacteria</taxon>
        <taxon>Sphingomonadales</taxon>
        <taxon>Erythrobacteraceae</taxon>
        <taxon>Erythrobacter/Porphyrobacter group</taxon>
        <taxon>Erythrobacter</taxon>
    </lineage>
</organism>
<dbReference type="OrthoDB" id="7582310at2"/>
<dbReference type="KEGG" id="pns:A9D12_06280"/>
<dbReference type="STRING" id="1112.A9D12_06280"/>
<dbReference type="RefSeq" id="WP_068353819.1">
    <property type="nucleotide sequence ID" value="NZ_CP016033.1"/>
</dbReference>
<dbReference type="Proteomes" id="UP000078263">
    <property type="component" value="Chromosome"/>
</dbReference>
<keyword evidence="1" id="KW-0732">Signal</keyword>
<gene>
    <name evidence="2" type="ORF">A9D12_06280</name>
</gene>
<feature type="signal peptide" evidence="1">
    <location>
        <begin position="1"/>
        <end position="17"/>
    </location>
</feature>
<evidence type="ECO:0000256" key="1">
    <source>
        <dbReference type="SAM" id="SignalP"/>
    </source>
</evidence>
<evidence type="ECO:0000313" key="3">
    <source>
        <dbReference type="Proteomes" id="UP000078263"/>
    </source>
</evidence>
<reference evidence="2 3" key="1">
    <citation type="submission" date="2016-05" db="EMBL/GenBank/DDBJ databases">
        <title>Compelete Genome Sequence of Bacteriochlorophyll-Synthesizing Bacterium Porphyrobacter neustonensis DSM 9434.</title>
        <authorList>
            <person name="Shi X.-L."/>
            <person name="Wu Y.-H."/>
            <person name="Cheng H."/>
            <person name="Xu L."/>
            <person name="Zhang X.-Q."/>
            <person name="Wang C.-S."/>
            <person name="Xu X.-W."/>
        </authorList>
    </citation>
    <scope>NUCLEOTIDE SEQUENCE [LARGE SCALE GENOMIC DNA]</scope>
    <source>
        <strain evidence="2 3">DSM 9434</strain>
    </source>
</reference>
<evidence type="ECO:0000313" key="2">
    <source>
        <dbReference type="EMBL" id="ANK14144.1"/>
    </source>
</evidence>
<accession>A0A192D8Q2</accession>
<sequence length="121" mass="12624">MLTAILSAAMALQAAPAAPAPLPEPAPLSQDNRALLRCASAFALVARAQTQGEAEAKGWPDLTVRGREFFVRALAQLMDETGRDRVAIAALANSEAQALAASGDVPRIMPSCLLMLEAAKL</sequence>
<proteinExistence type="predicted"/>
<dbReference type="AlphaFoldDB" id="A0A192D8Q2"/>
<keyword evidence="3" id="KW-1185">Reference proteome</keyword>
<protein>
    <submittedName>
        <fullName evidence="2">Uncharacterized protein</fullName>
    </submittedName>
</protein>